<evidence type="ECO:0000256" key="3">
    <source>
        <dbReference type="RuleBase" id="RU003616"/>
    </source>
</evidence>
<dbReference type="PROSITE" id="PS01031">
    <property type="entry name" value="SHSP"/>
    <property type="match status" value="1"/>
</dbReference>
<protein>
    <recommendedName>
        <fullName evidence="5">SHSP domain-containing protein</fullName>
    </recommendedName>
</protein>
<proteinExistence type="inferred from homology"/>
<accession>A0A4S4DN20</accession>
<dbReference type="STRING" id="542762.A0A4S4DN20"/>
<dbReference type="EMBL" id="SDRB02010777">
    <property type="protein sequence ID" value="THG04410.1"/>
    <property type="molecule type" value="Genomic_DNA"/>
</dbReference>
<dbReference type="InterPro" id="IPR002068">
    <property type="entry name" value="A-crystallin/Hsp20_dom"/>
</dbReference>
<dbReference type="InterPro" id="IPR031107">
    <property type="entry name" value="Small_HSP"/>
</dbReference>
<evidence type="ECO:0000259" key="5">
    <source>
        <dbReference type="PROSITE" id="PS01031"/>
    </source>
</evidence>
<comment type="caution">
    <text evidence="6">The sequence shown here is derived from an EMBL/GenBank/DDBJ whole genome shotgun (WGS) entry which is preliminary data.</text>
</comment>
<reference evidence="6 7" key="1">
    <citation type="journal article" date="2018" name="Proc. Natl. Acad. Sci. U.S.A.">
        <title>Draft genome sequence of Camellia sinensis var. sinensis provides insights into the evolution of the tea genome and tea quality.</title>
        <authorList>
            <person name="Wei C."/>
            <person name="Yang H."/>
            <person name="Wang S."/>
            <person name="Zhao J."/>
            <person name="Liu C."/>
            <person name="Gao L."/>
            <person name="Xia E."/>
            <person name="Lu Y."/>
            <person name="Tai Y."/>
            <person name="She G."/>
            <person name="Sun J."/>
            <person name="Cao H."/>
            <person name="Tong W."/>
            <person name="Gao Q."/>
            <person name="Li Y."/>
            <person name="Deng W."/>
            <person name="Jiang X."/>
            <person name="Wang W."/>
            <person name="Chen Q."/>
            <person name="Zhang S."/>
            <person name="Li H."/>
            <person name="Wu J."/>
            <person name="Wang P."/>
            <person name="Li P."/>
            <person name="Shi C."/>
            <person name="Zheng F."/>
            <person name="Jian J."/>
            <person name="Huang B."/>
            <person name="Shan D."/>
            <person name="Shi M."/>
            <person name="Fang C."/>
            <person name="Yue Y."/>
            <person name="Li F."/>
            <person name="Li D."/>
            <person name="Wei S."/>
            <person name="Han B."/>
            <person name="Jiang C."/>
            <person name="Yin Y."/>
            <person name="Xia T."/>
            <person name="Zhang Z."/>
            <person name="Bennetzen J.L."/>
            <person name="Zhao S."/>
            <person name="Wan X."/>
        </authorList>
    </citation>
    <scope>NUCLEOTIDE SEQUENCE [LARGE SCALE GENOMIC DNA]</scope>
    <source>
        <strain evidence="7">cv. Shuchazao</strain>
        <tissue evidence="6">Leaf</tissue>
    </source>
</reference>
<evidence type="ECO:0000256" key="4">
    <source>
        <dbReference type="SAM" id="MobiDB-lite"/>
    </source>
</evidence>
<keyword evidence="7" id="KW-1185">Reference proteome</keyword>
<dbReference type="Gene3D" id="2.60.40.790">
    <property type="match status" value="1"/>
</dbReference>
<comment type="similarity">
    <text evidence="2 3">Belongs to the small heat shock protein (HSP20) family.</text>
</comment>
<evidence type="ECO:0000256" key="2">
    <source>
        <dbReference type="PROSITE-ProRule" id="PRU00285"/>
    </source>
</evidence>
<name>A0A4S4DN20_CAMSN</name>
<feature type="domain" description="SHSP" evidence="5">
    <location>
        <begin position="72"/>
        <end position="133"/>
    </location>
</feature>
<gene>
    <name evidence="6" type="ORF">TEA_029258</name>
</gene>
<dbReference type="InterPro" id="IPR008978">
    <property type="entry name" value="HSP20-like_chaperone"/>
</dbReference>
<evidence type="ECO:0000256" key="1">
    <source>
        <dbReference type="ARBA" id="ARBA00023016"/>
    </source>
</evidence>
<dbReference type="PANTHER" id="PTHR11527">
    <property type="entry name" value="HEAT-SHOCK PROTEIN 20 FAMILY MEMBER"/>
    <property type="match status" value="1"/>
</dbReference>
<organism evidence="6 7">
    <name type="scientific">Camellia sinensis var. sinensis</name>
    <name type="common">China tea</name>
    <dbReference type="NCBI Taxonomy" id="542762"/>
    <lineage>
        <taxon>Eukaryota</taxon>
        <taxon>Viridiplantae</taxon>
        <taxon>Streptophyta</taxon>
        <taxon>Embryophyta</taxon>
        <taxon>Tracheophyta</taxon>
        <taxon>Spermatophyta</taxon>
        <taxon>Magnoliopsida</taxon>
        <taxon>eudicotyledons</taxon>
        <taxon>Gunneridae</taxon>
        <taxon>Pentapetalae</taxon>
        <taxon>asterids</taxon>
        <taxon>Ericales</taxon>
        <taxon>Theaceae</taxon>
        <taxon>Camellia</taxon>
    </lineage>
</organism>
<dbReference type="SUPFAM" id="SSF49764">
    <property type="entry name" value="HSP20-like chaperones"/>
    <property type="match status" value="1"/>
</dbReference>
<dbReference type="Pfam" id="PF00011">
    <property type="entry name" value="HSP20"/>
    <property type="match status" value="1"/>
</dbReference>
<dbReference type="Proteomes" id="UP000306102">
    <property type="component" value="Unassembled WGS sequence"/>
</dbReference>
<feature type="region of interest" description="Disordered" evidence="4">
    <location>
        <begin position="108"/>
        <end position="133"/>
    </location>
</feature>
<keyword evidence="1" id="KW-0346">Stress response</keyword>
<dbReference type="AlphaFoldDB" id="A0A4S4DN20"/>
<evidence type="ECO:0000313" key="6">
    <source>
        <dbReference type="EMBL" id="THG04410.1"/>
    </source>
</evidence>
<evidence type="ECO:0000313" key="7">
    <source>
        <dbReference type="Proteomes" id="UP000306102"/>
    </source>
</evidence>
<sequence length="133" mass="14943">MDSGVAHYSDSTLALWIQRWARQFRGKDGAGRGIMSLIPTFFGSRRTNVMDPFSLDIWDPLDGLFNFSTSARETSQFANALINWKETPEGHVFKADLPGLKKEEVKVEVEEERIPDKRGEEGAGGEERQVAPD</sequence>